<protein>
    <submittedName>
        <fullName evidence="4">Uncharacterized protein</fullName>
    </submittedName>
</protein>
<feature type="region of interest" description="Disordered" evidence="2">
    <location>
        <begin position="568"/>
        <end position="633"/>
    </location>
</feature>
<accession>A0A8H7S2H2</accession>
<dbReference type="AlphaFoldDB" id="A0A8H7S2H2"/>
<feature type="region of interest" description="Disordered" evidence="2">
    <location>
        <begin position="67"/>
        <end position="162"/>
    </location>
</feature>
<keyword evidence="3" id="KW-1133">Transmembrane helix</keyword>
<dbReference type="EMBL" id="JAEPRB010000122">
    <property type="protein sequence ID" value="KAG2220995.1"/>
    <property type="molecule type" value="Genomic_DNA"/>
</dbReference>
<feature type="region of interest" description="Disordered" evidence="2">
    <location>
        <begin position="1"/>
        <end position="44"/>
    </location>
</feature>
<feature type="compositionally biased region" description="Basic residues" evidence="2">
    <location>
        <begin position="869"/>
        <end position="878"/>
    </location>
</feature>
<feature type="transmembrane region" description="Helical" evidence="3">
    <location>
        <begin position="735"/>
        <end position="756"/>
    </location>
</feature>
<keyword evidence="5" id="KW-1185">Reference proteome</keyword>
<evidence type="ECO:0000256" key="3">
    <source>
        <dbReference type="SAM" id="Phobius"/>
    </source>
</evidence>
<gene>
    <name evidence="4" type="ORF">INT45_004614</name>
</gene>
<feature type="compositionally biased region" description="Acidic residues" evidence="2">
    <location>
        <begin position="367"/>
        <end position="380"/>
    </location>
</feature>
<evidence type="ECO:0000313" key="4">
    <source>
        <dbReference type="EMBL" id="KAG2220995.1"/>
    </source>
</evidence>
<feature type="compositionally biased region" description="Low complexity" evidence="2">
    <location>
        <begin position="123"/>
        <end position="150"/>
    </location>
</feature>
<evidence type="ECO:0000256" key="2">
    <source>
        <dbReference type="SAM" id="MobiDB-lite"/>
    </source>
</evidence>
<sequence length="878" mass="99134">MSKEESKSIATDPFTMEGSRGWLEYGSPVSEKKSITKRTKSDDSHITLEAKELLEVSNEDIINLTKMTAQLPDRNTTGTSSTTTTSSSSNNSNTPKHHHHHHRMETKKERTFASAEHLPTIISTSELNNMNNNNPSPTRPSLSTPSPSNRNTHHNNNENRRSWYKHWMKRDKGKNRATTIDNNETSVSMVRDASHQSSSNNSSTMTTTLPKSDYNCESMDPTKQFMSAHHHPISVAFPKVGMDSNSDHPDYNRKISISSPIKLERTASTHRRTSSEAQQHRMGAMALSLSPNKKSNKFQAQRRHSLDSVQTKDIPLFSTPEFISNGDNNNILGSDVLHHNDTDLSDDNDFKKSEDIESNTSSIDIASAEEEEEGQEEEQEEEKRIMLDYDTLPSEVLSLLNEYEKQGKMQVEERRVKMYFKNDEEEEDEDDDIVDGHELISTVLYPYDHNEEGLDDNDSIMTKKIAIVRASRSDRVEFVKLVHLTDGHSMKNGKINRPEEIQSLLTKVDHKIETLQKLTQDAKQFMNDNKQAMDALTFDDEVHDFTWPTPVNSKGRQTSNTSIHSIKEAAAAKEKEEDIKKKPSAFSLHTQSSSSTTTSTLSSNISTSNRSQQQSRRPSSSTRHVPSSFLLDPHISDPHLPYNSVNPFDYRQEEVRLGVSALENEMSEFKNELKVTEELIRNIQIDINDTRQRMSSYIKDIPEAHYSALKKLEVDVESILANRAKNPWLDTGYALLSYLLTLFALLVWIIICGLKWGRTVILFPRKLWRTYTEYLIERDRAVKKASLRSVASGSNHNKNLDHMNTKSSLKKPSQPALSSTSYSHPHPFNNNNTTPTTLLSSSSSSSSAAAAGISSSSSSSTTTDPSSRPKSRIVHQHQ</sequence>
<feature type="region of interest" description="Disordered" evidence="2">
    <location>
        <begin position="788"/>
        <end position="878"/>
    </location>
</feature>
<keyword evidence="1" id="KW-0175">Coiled coil</keyword>
<dbReference type="OrthoDB" id="2287029at2759"/>
<feature type="coiled-coil region" evidence="1">
    <location>
        <begin position="652"/>
        <end position="693"/>
    </location>
</feature>
<evidence type="ECO:0000313" key="5">
    <source>
        <dbReference type="Proteomes" id="UP000646827"/>
    </source>
</evidence>
<feature type="compositionally biased region" description="Polar residues" evidence="2">
    <location>
        <begin position="805"/>
        <end position="832"/>
    </location>
</feature>
<feature type="compositionally biased region" description="Low complexity" evidence="2">
    <location>
        <begin position="75"/>
        <end position="94"/>
    </location>
</feature>
<feature type="compositionally biased region" description="Low complexity" evidence="2">
    <location>
        <begin position="590"/>
        <end position="623"/>
    </location>
</feature>
<feature type="compositionally biased region" description="Basic and acidic residues" evidence="2">
    <location>
        <begin position="30"/>
        <end position="44"/>
    </location>
</feature>
<dbReference type="Proteomes" id="UP000646827">
    <property type="component" value="Unassembled WGS sequence"/>
</dbReference>
<feature type="compositionally biased region" description="Basic and acidic residues" evidence="2">
    <location>
        <begin position="346"/>
        <end position="355"/>
    </location>
</feature>
<feature type="compositionally biased region" description="Basic residues" evidence="2">
    <location>
        <begin position="95"/>
        <end position="105"/>
    </location>
</feature>
<keyword evidence="3" id="KW-0472">Membrane</keyword>
<feature type="region of interest" description="Disordered" evidence="2">
    <location>
        <begin position="191"/>
        <end position="212"/>
    </location>
</feature>
<feature type="region of interest" description="Disordered" evidence="2">
    <location>
        <begin position="288"/>
        <end position="311"/>
    </location>
</feature>
<comment type="caution">
    <text evidence="4">The sequence shown here is derived from an EMBL/GenBank/DDBJ whole genome shotgun (WGS) entry which is preliminary data.</text>
</comment>
<organism evidence="4 5">
    <name type="scientific">Circinella minor</name>
    <dbReference type="NCBI Taxonomy" id="1195481"/>
    <lineage>
        <taxon>Eukaryota</taxon>
        <taxon>Fungi</taxon>
        <taxon>Fungi incertae sedis</taxon>
        <taxon>Mucoromycota</taxon>
        <taxon>Mucoromycotina</taxon>
        <taxon>Mucoromycetes</taxon>
        <taxon>Mucorales</taxon>
        <taxon>Lichtheimiaceae</taxon>
        <taxon>Circinella</taxon>
    </lineage>
</organism>
<feature type="compositionally biased region" description="Low complexity" evidence="2">
    <location>
        <begin position="197"/>
        <end position="208"/>
    </location>
</feature>
<feature type="compositionally biased region" description="Basic and acidic residues" evidence="2">
    <location>
        <begin position="568"/>
        <end position="581"/>
    </location>
</feature>
<feature type="compositionally biased region" description="Basic residues" evidence="2">
    <location>
        <begin position="294"/>
        <end position="303"/>
    </location>
</feature>
<evidence type="ECO:0000256" key="1">
    <source>
        <dbReference type="SAM" id="Coils"/>
    </source>
</evidence>
<feature type="compositionally biased region" description="Low complexity" evidence="2">
    <location>
        <begin position="833"/>
        <end position="866"/>
    </location>
</feature>
<feature type="region of interest" description="Disordered" evidence="2">
    <location>
        <begin position="346"/>
        <end position="383"/>
    </location>
</feature>
<name>A0A8H7S2H2_9FUNG</name>
<reference evidence="4 5" key="1">
    <citation type="submission" date="2020-12" db="EMBL/GenBank/DDBJ databases">
        <title>Metabolic potential, ecology and presence of endohyphal bacteria is reflected in genomic diversity of Mucoromycotina.</title>
        <authorList>
            <person name="Muszewska A."/>
            <person name="Okrasinska A."/>
            <person name="Steczkiewicz K."/>
            <person name="Drgas O."/>
            <person name="Orlowska M."/>
            <person name="Perlinska-Lenart U."/>
            <person name="Aleksandrzak-Piekarczyk T."/>
            <person name="Szatraj K."/>
            <person name="Zielenkiewicz U."/>
            <person name="Pilsyk S."/>
            <person name="Malc E."/>
            <person name="Mieczkowski P."/>
            <person name="Kruszewska J.S."/>
            <person name="Biernat P."/>
            <person name="Pawlowska J."/>
        </authorList>
    </citation>
    <scope>NUCLEOTIDE SEQUENCE [LARGE SCALE GENOMIC DNA]</scope>
    <source>
        <strain evidence="4 5">CBS 142.35</strain>
    </source>
</reference>
<proteinExistence type="predicted"/>
<keyword evidence="3" id="KW-0812">Transmembrane</keyword>